<protein>
    <submittedName>
        <fullName evidence="1">Uncharacterized protein</fullName>
    </submittedName>
</protein>
<accession>A0A1U7LV17</accession>
<keyword evidence="2" id="KW-1185">Reference proteome</keyword>
<proteinExistence type="predicted"/>
<evidence type="ECO:0000313" key="1">
    <source>
        <dbReference type="EMBL" id="OLL26392.1"/>
    </source>
</evidence>
<dbReference type="Proteomes" id="UP000186594">
    <property type="component" value="Unassembled WGS sequence"/>
</dbReference>
<name>A0A1U7LV17_NEOID</name>
<evidence type="ECO:0000313" key="2">
    <source>
        <dbReference type="Proteomes" id="UP000186594"/>
    </source>
</evidence>
<organism evidence="1 2">
    <name type="scientific">Neolecta irregularis (strain DAH-3)</name>
    <dbReference type="NCBI Taxonomy" id="1198029"/>
    <lineage>
        <taxon>Eukaryota</taxon>
        <taxon>Fungi</taxon>
        <taxon>Dikarya</taxon>
        <taxon>Ascomycota</taxon>
        <taxon>Taphrinomycotina</taxon>
        <taxon>Neolectales</taxon>
        <taxon>Neolectaceae</taxon>
        <taxon>Neolecta</taxon>
    </lineage>
</organism>
<dbReference type="EMBL" id="LXFE01000189">
    <property type="protein sequence ID" value="OLL26392.1"/>
    <property type="molecule type" value="Genomic_DNA"/>
</dbReference>
<reference evidence="1 2" key="1">
    <citation type="submission" date="2016-04" db="EMBL/GenBank/DDBJ databases">
        <title>Evolutionary innovation and constraint leading to complex multicellularity in the Ascomycota.</title>
        <authorList>
            <person name="Cisse O."/>
            <person name="Nguyen A."/>
            <person name="Hewitt D.A."/>
            <person name="Jedd G."/>
            <person name="Stajich J.E."/>
        </authorList>
    </citation>
    <scope>NUCLEOTIDE SEQUENCE [LARGE SCALE GENOMIC DNA]</scope>
    <source>
        <strain evidence="1 2">DAH-3</strain>
    </source>
</reference>
<comment type="caution">
    <text evidence="1">The sequence shown here is derived from an EMBL/GenBank/DDBJ whole genome shotgun (WGS) entry which is preliminary data.</text>
</comment>
<sequence>MEFPLKPSATKAVLFRTLLPLRKLSI</sequence>
<gene>
    <name evidence="1" type="ORF">NEOLI_004660</name>
</gene>
<dbReference type="AlphaFoldDB" id="A0A1U7LV17"/>